<dbReference type="PANTHER" id="PTHR12203">
    <property type="entry name" value="KDEL LYS-ASP-GLU-LEU CONTAINING - RELATED"/>
    <property type="match status" value="1"/>
</dbReference>
<name>A0A2P4ZJ74_9HYPO</name>
<evidence type="ECO:0000313" key="7">
    <source>
        <dbReference type="Proteomes" id="UP000054821"/>
    </source>
</evidence>
<comment type="caution">
    <text evidence="6">The sequence shown here is derived from an EMBL/GenBank/DDBJ whole genome shotgun (WGS) entry which is preliminary data.</text>
</comment>
<comment type="similarity">
    <text evidence="1">Belongs to the glycosyltransferase 90 family.</text>
</comment>
<feature type="domain" description="Glycosyl transferase CAP10" evidence="5">
    <location>
        <begin position="710"/>
        <end position="999"/>
    </location>
</feature>
<dbReference type="Pfam" id="PF05686">
    <property type="entry name" value="Glyco_transf_90"/>
    <property type="match status" value="1"/>
</dbReference>
<feature type="transmembrane region" description="Helical" evidence="4">
    <location>
        <begin position="138"/>
        <end position="156"/>
    </location>
</feature>
<keyword evidence="4" id="KW-0812">Transmembrane</keyword>
<evidence type="ECO:0000259" key="5">
    <source>
        <dbReference type="SMART" id="SM00672"/>
    </source>
</evidence>
<evidence type="ECO:0000313" key="6">
    <source>
        <dbReference type="EMBL" id="PON24347.1"/>
    </source>
</evidence>
<keyword evidence="4" id="KW-1133">Transmembrane helix</keyword>
<dbReference type="AlphaFoldDB" id="A0A2P4ZJ74"/>
<dbReference type="Proteomes" id="UP000054821">
    <property type="component" value="Unassembled WGS sequence"/>
</dbReference>
<accession>A0A2P4ZJ74</accession>
<keyword evidence="4" id="KW-0472">Membrane</keyword>
<protein>
    <recommendedName>
        <fullName evidence="5">Glycosyl transferase CAP10 domain-containing protein</fullName>
    </recommendedName>
</protein>
<feature type="transmembrane region" description="Helical" evidence="4">
    <location>
        <begin position="245"/>
        <end position="262"/>
    </location>
</feature>
<evidence type="ECO:0000256" key="3">
    <source>
        <dbReference type="SAM" id="MobiDB-lite"/>
    </source>
</evidence>
<keyword evidence="7" id="KW-1185">Reference proteome</keyword>
<organism evidence="6 7">
    <name type="scientific">Trichoderma gamsii</name>
    <dbReference type="NCBI Taxonomy" id="398673"/>
    <lineage>
        <taxon>Eukaryota</taxon>
        <taxon>Fungi</taxon>
        <taxon>Dikarya</taxon>
        <taxon>Ascomycota</taxon>
        <taxon>Pezizomycotina</taxon>
        <taxon>Sordariomycetes</taxon>
        <taxon>Hypocreomycetidae</taxon>
        <taxon>Hypocreales</taxon>
        <taxon>Hypocreaceae</taxon>
        <taxon>Trichoderma</taxon>
    </lineage>
</organism>
<proteinExistence type="inferred from homology"/>
<dbReference type="GO" id="GO:0016740">
    <property type="term" value="F:transferase activity"/>
    <property type="evidence" value="ECO:0007669"/>
    <property type="project" value="UniProtKB-KW"/>
</dbReference>
<keyword evidence="2" id="KW-0808">Transferase</keyword>
<dbReference type="SMART" id="SM00672">
    <property type="entry name" value="CAP10"/>
    <property type="match status" value="1"/>
</dbReference>
<feature type="transmembrane region" description="Helical" evidence="4">
    <location>
        <begin position="207"/>
        <end position="225"/>
    </location>
</feature>
<dbReference type="PANTHER" id="PTHR12203:SF35">
    <property type="entry name" value="PROTEIN O-GLUCOSYLTRANSFERASE 1"/>
    <property type="match status" value="1"/>
</dbReference>
<dbReference type="InterPro" id="IPR006598">
    <property type="entry name" value="CAP10"/>
</dbReference>
<feature type="transmembrane region" description="Helical" evidence="4">
    <location>
        <begin position="415"/>
        <end position="436"/>
    </location>
</feature>
<evidence type="ECO:0000256" key="1">
    <source>
        <dbReference type="ARBA" id="ARBA00010118"/>
    </source>
</evidence>
<feature type="transmembrane region" description="Helical" evidence="4">
    <location>
        <begin position="40"/>
        <end position="59"/>
    </location>
</feature>
<evidence type="ECO:0000256" key="4">
    <source>
        <dbReference type="SAM" id="Phobius"/>
    </source>
</evidence>
<gene>
    <name evidence="6" type="ORF">TGAM01_v206679</name>
</gene>
<evidence type="ECO:0000256" key="2">
    <source>
        <dbReference type="ARBA" id="ARBA00022679"/>
    </source>
</evidence>
<dbReference type="GeneID" id="29989044"/>
<dbReference type="InterPro" id="IPR051091">
    <property type="entry name" value="O-Glucosyltr/Glycosyltrsf_90"/>
</dbReference>
<feature type="transmembrane region" description="Helical" evidence="4">
    <location>
        <begin position="168"/>
        <end position="186"/>
    </location>
</feature>
<feature type="transmembrane region" description="Helical" evidence="4">
    <location>
        <begin position="71"/>
        <end position="91"/>
    </location>
</feature>
<sequence>MRGVDGDGEWRCYSDNHHALWKQKFFSPSRILFPSKMRGTVPHSVALICLSSSAYFLSARYYTGASFERPVHFSIITLLFTGLSLLAYAYYQSRRGHYQSLTVIANHKSSIDVVRPTSTVIKFVRIGLENFRHLHSSFLLILLCIGLRTWLYWAVIRTTQCSRAGLEAFLPLFTIAAEAVGPLLTLSGSQYNGLNQRQAQWSMPSKSQIIFAFLAMVWPLLVISSEEGSIVATGTICPSGWKWERFIPFIQLLIGVLNAAIISHASHLARAAKDDEVEIAPFLSKLSFVAAASILLLSFPSWLSDSEFIMAFRIRALENRDFAIDGFLATIGILCGISLLSSLPPACLALLVSTATFMGSQIPARSVISALPSPSYDELTKHTTLAILVAVPLWYLAIQIHHTEDSGTSRELSKWLIICSSGLALLALETVTRLLFFKHSPMISVDVAIKSLVSEASAQAFAWELQAAVSVSLADAVSEYTKRYGIPPPPNFDKWHEFAKTHHSAVIDHFDQINNDLLPYWGLDAGSIRDLTTRVFEYGSSEMGGMRIRNGSVEQSPYIPGSHRWMAESSQKMIEPFAQWLPDMDIAINLADECRMAVPFNQMEQLKAKARQNRDKVKGLKEEKGWPTSQFSSSPWPKVFPEPKPRAANGGKDAIDPKFTNNVRRPIFYDYVAPSCPPDSAANSRRWWDWSKICVNCISPHSVLTSSGALLANVSLAHNLCHQPDAAYLDGFLNSPSAMIGTTEIFPIFSQARVGGFSDILIPSPWNFDEKSAFKEDGGMMWKDKINGLFWRGSRSDGFSAHGRWPGFLRPRFVHEAYENTLSLQTSGTMSPMSINASFTGEVSKCDGRECAVESEMYEKWGRATIDKHSSHAEASRLPPSVPFEEHWRYRHLMDMDGAGFSGRFLPFLESRSLPYRAAVFRTWYDERLQAWHHYVPADLRLGSGFWSVFEFFSGGSNDKDGQGPDMAKKIAEQGRDWTRKALRKEDMQIYMFRLLLEWGRITHDEREHLGFTV</sequence>
<dbReference type="RefSeq" id="XP_024405307.1">
    <property type="nucleotide sequence ID" value="XM_024549921.1"/>
</dbReference>
<dbReference type="EMBL" id="JPDN02000023">
    <property type="protein sequence ID" value="PON24347.1"/>
    <property type="molecule type" value="Genomic_DNA"/>
</dbReference>
<reference evidence="6 7" key="1">
    <citation type="journal article" date="2016" name="Genome Announc.">
        <title>Draft Whole-Genome Sequence of Trichoderma gamsii T6085, a Promising Biocontrol Agent of Fusarium Head Blight on Wheat.</title>
        <authorList>
            <person name="Baroncelli R."/>
            <person name="Zapparata A."/>
            <person name="Piaggeschi G."/>
            <person name="Sarrocco S."/>
            <person name="Vannacci G."/>
        </authorList>
    </citation>
    <scope>NUCLEOTIDE SEQUENCE [LARGE SCALE GENOMIC DNA]</scope>
    <source>
        <strain evidence="6 7">T6085</strain>
    </source>
</reference>
<feature type="transmembrane region" description="Helical" evidence="4">
    <location>
        <begin position="282"/>
        <end position="302"/>
    </location>
</feature>
<dbReference type="STRING" id="398673.A0A2P4ZJ74"/>
<feature type="region of interest" description="Disordered" evidence="3">
    <location>
        <begin position="618"/>
        <end position="639"/>
    </location>
</feature>